<dbReference type="Proteomes" id="UP000604825">
    <property type="component" value="Unassembled WGS sequence"/>
</dbReference>
<evidence type="ECO:0000313" key="3">
    <source>
        <dbReference type="Proteomes" id="UP000604825"/>
    </source>
</evidence>
<proteinExistence type="predicted"/>
<feature type="compositionally biased region" description="Basic and acidic residues" evidence="1">
    <location>
        <begin position="63"/>
        <end position="73"/>
    </location>
</feature>
<protein>
    <submittedName>
        <fullName evidence="2">Uncharacterized protein</fullName>
    </submittedName>
</protein>
<feature type="region of interest" description="Disordered" evidence="1">
    <location>
        <begin position="48"/>
        <end position="78"/>
    </location>
</feature>
<sequence>MPISPTEKEMPRHRRYRLLSSASRSVRSPDRAESWHLKPWLVMRSSSTETEIHGHGRLKRSSSSKDARADASHCKAPRTMRISSTEIEVSGQGRLKRSSSSEAASASYPTWVILNRVGPQRDSFHGDATTSFVSYTSGGDQVSVSFVLEKSLRTSLVTLDWPQGPRPSEGSTSKPHVLAAHRNVVLLEIISRAKGMIVAHITHPGNGSTDLQESVLRYVPLPVDPVQDNPYDNDYGRGIEDALELPVVFVTTTMASSSS</sequence>
<reference evidence="2" key="1">
    <citation type="submission" date="2020-10" db="EMBL/GenBank/DDBJ databases">
        <authorList>
            <person name="Han B."/>
            <person name="Lu T."/>
            <person name="Zhao Q."/>
            <person name="Huang X."/>
            <person name="Zhao Y."/>
        </authorList>
    </citation>
    <scope>NUCLEOTIDE SEQUENCE</scope>
</reference>
<keyword evidence="3" id="KW-1185">Reference proteome</keyword>
<comment type="caution">
    <text evidence="2">The sequence shown here is derived from an EMBL/GenBank/DDBJ whole genome shotgun (WGS) entry which is preliminary data.</text>
</comment>
<accession>A0A811N804</accession>
<feature type="region of interest" description="Disordered" evidence="1">
    <location>
        <begin position="1"/>
        <end position="29"/>
    </location>
</feature>
<evidence type="ECO:0000256" key="1">
    <source>
        <dbReference type="SAM" id="MobiDB-lite"/>
    </source>
</evidence>
<evidence type="ECO:0000313" key="2">
    <source>
        <dbReference type="EMBL" id="CAD6217385.1"/>
    </source>
</evidence>
<feature type="compositionally biased region" description="Basic and acidic residues" evidence="1">
    <location>
        <begin position="1"/>
        <end position="10"/>
    </location>
</feature>
<organism evidence="2 3">
    <name type="scientific">Miscanthus lutarioriparius</name>
    <dbReference type="NCBI Taxonomy" id="422564"/>
    <lineage>
        <taxon>Eukaryota</taxon>
        <taxon>Viridiplantae</taxon>
        <taxon>Streptophyta</taxon>
        <taxon>Embryophyta</taxon>
        <taxon>Tracheophyta</taxon>
        <taxon>Spermatophyta</taxon>
        <taxon>Magnoliopsida</taxon>
        <taxon>Liliopsida</taxon>
        <taxon>Poales</taxon>
        <taxon>Poaceae</taxon>
        <taxon>PACMAD clade</taxon>
        <taxon>Panicoideae</taxon>
        <taxon>Andropogonodae</taxon>
        <taxon>Andropogoneae</taxon>
        <taxon>Saccharinae</taxon>
        <taxon>Miscanthus</taxon>
    </lineage>
</organism>
<dbReference type="EMBL" id="CAJGYO010000003">
    <property type="protein sequence ID" value="CAD6217385.1"/>
    <property type="molecule type" value="Genomic_DNA"/>
</dbReference>
<name>A0A811N804_9POAL</name>
<dbReference type="AlphaFoldDB" id="A0A811N804"/>
<gene>
    <name evidence="2" type="ORF">NCGR_LOCUS11371</name>
</gene>